<dbReference type="SUPFAM" id="SSF53323">
    <property type="entry name" value="Pyruvate-ferredoxin oxidoreductase, PFOR, domain III"/>
    <property type="match status" value="1"/>
</dbReference>
<evidence type="ECO:0000256" key="5">
    <source>
        <dbReference type="NCBIfam" id="TIGR03334"/>
    </source>
</evidence>
<dbReference type="InterPro" id="IPR052198">
    <property type="entry name" value="IorB_Oxidoreductase"/>
</dbReference>
<evidence type="ECO:0000313" key="7">
    <source>
        <dbReference type="EMBL" id="WNY27643.1"/>
    </source>
</evidence>
<dbReference type="Pfam" id="PF01558">
    <property type="entry name" value="POR"/>
    <property type="match status" value="1"/>
</dbReference>
<proteinExistence type="predicted"/>
<dbReference type="InterPro" id="IPR019752">
    <property type="entry name" value="Pyrv/ketoisovalerate_OxRed_cat"/>
</dbReference>
<gene>
    <name evidence="7" type="ORF">MsAm2_14460</name>
</gene>
<dbReference type="GO" id="GO:0043805">
    <property type="term" value="F:indolepyruvate ferredoxin oxidoreductase activity"/>
    <property type="evidence" value="ECO:0007669"/>
    <property type="project" value="UniProtKB-EC"/>
</dbReference>
<dbReference type="Proteomes" id="UP001304970">
    <property type="component" value="Chromosome"/>
</dbReference>
<dbReference type="GeneID" id="89228869"/>
<dbReference type="NCBIfam" id="NF005323">
    <property type="entry name" value="PRK06853.1-3"/>
    <property type="match status" value="1"/>
</dbReference>
<organism evidence="7 8">
    <name type="scientific">Methanolapillus ohkumae</name>
    <dbReference type="NCBI Taxonomy" id="3028298"/>
    <lineage>
        <taxon>Archaea</taxon>
        <taxon>Methanobacteriati</taxon>
        <taxon>Methanobacteriota</taxon>
        <taxon>Stenosarchaea group</taxon>
        <taxon>Methanomicrobia</taxon>
        <taxon>Methanosarcinales</taxon>
        <taxon>Methanosarcinaceae</taxon>
        <taxon>Methanolapillus</taxon>
    </lineage>
</organism>
<keyword evidence="3" id="KW-0560">Oxidoreductase</keyword>
<sequence>MIPVNNNIQCFGSVPNDGRTDVKYDIVICGVGGQGAILASDILGKAATYENMAVQAAETHGMAQRGGSVENHVRIGSAYGSLIPQKSADLMIALEPVEAVRYAHLMKPNGIILLNTEPVYPFTVTTGKASYPDVFEMIQKLSAHFKVIPMDATKIAEKAGNRQATNVIMIGAASNFIPIPEQTFKECIRALVPPKFLEVNLKAFEMGKESGRQ</sequence>
<dbReference type="InterPro" id="IPR002869">
    <property type="entry name" value="Pyrv_flavodox_OxRed_cen"/>
</dbReference>
<evidence type="ECO:0000259" key="6">
    <source>
        <dbReference type="Pfam" id="PF01558"/>
    </source>
</evidence>
<comment type="catalytic activity">
    <reaction evidence="4">
        <text>indole-3-pyruvate + 2 oxidized [2Fe-2S]-[ferredoxin] + CoA = (indol-3-yl)acetyl-CoA + 2 reduced [2Fe-2S]-[ferredoxin] + CO2 + H(+)</text>
        <dbReference type="Rhea" id="RHEA:12645"/>
        <dbReference type="Rhea" id="RHEA-COMP:10000"/>
        <dbReference type="Rhea" id="RHEA-COMP:10001"/>
        <dbReference type="ChEBI" id="CHEBI:15378"/>
        <dbReference type="ChEBI" id="CHEBI:16526"/>
        <dbReference type="ChEBI" id="CHEBI:17640"/>
        <dbReference type="ChEBI" id="CHEBI:33737"/>
        <dbReference type="ChEBI" id="CHEBI:33738"/>
        <dbReference type="ChEBI" id="CHEBI:57271"/>
        <dbReference type="ChEBI" id="CHEBI:57287"/>
        <dbReference type="EC" id="1.2.7.8"/>
    </reaction>
</comment>
<evidence type="ECO:0000256" key="2">
    <source>
        <dbReference type="ARBA" id="ARBA00011238"/>
    </source>
</evidence>
<evidence type="ECO:0000313" key="8">
    <source>
        <dbReference type="Proteomes" id="UP001304970"/>
    </source>
</evidence>
<dbReference type="NCBIfam" id="TIGR03334">
    <property type="entry name" value="IOR_beta"/>
    <property type="match status" value="1"/>
</dbReference>
<keyword evidence="8" id="KW-1185">Reference proteome</keyword>
<accession>A0AA96V7L5</accession>
<dbReference type="EMBL" id="CP131061">
    <property type="protein sequence ID" value="WNY27643.1"/>
    <property type="molecule type" value="Genomic_DNA"/>
</dbReference>
<comment type="function">
    <text evidence="1">Catalyzes the ferredoxin-dependent oxidative decarboxylation of arylpyruvates.</text>
</comment>
<dbReference type="Gene3D" id="3.40.920.10">
    <property type="entry name" value="Pyruvate-ferredoxin oxidoreductase, PFOR, domain III"/>
    <property type="match status" value="1"/>
</dbReference>
<evidence type="ECO:0000256" key="4">
    <source>
        <dbReference type="ARBA" id="ARBA00048332"/>
    </source>
</evidence>
<dbReference type="PANTHER" id="PTHR43854">
    <property type="entry name" value="INDOLEPYRUVATE OXIDOREDUCTASE SUBUNIT IORB"/>
    <property type="match status" value="1"/>
</dbReference>
<evidence type="ECO:0000256" key="1">
    <source>
        <dbReference type="ARBA" id="ARBA00002995"/>
    </source>
</evidence>
<dbReference type="RefSeq" id="WP_338097602.1">
    <property type="nucleotide sequence ID" value="NZ_CP131061.1"/>
</dbReference>
<reference evidence="7 8" key="1">
    <citation type="submission" date="2023-07" db="EMBL/GenBank/DDBJ databases">
        <title>Closed genome sequence of Methanosarcinaceae archaeon Am2.</title>
        <authorList>
            <person name="Poehlein A."/>
            <person name="Protasov E."/>
            <person name="Platt K."/>
            <person name="Reeh H."/>
            <person name="Daniel R."/>
            <person name="Brune A."/>
        </authorList>
    </citation>
    <scope>NUCLEOTIDE SEQUENCE [LARGE SCALE GENOMIC DNA]</scope>
    <source>
        <strain evidence="7 8">Am2</strain>
    </source>
</reference>
<dbReference type="EC" id="1.2.7.8" evidence="5"/>
<name>A0AA96V7L5_9EURY</name>
<dbReference type="PANTHER" id="PTHR43854:SF1">
    <property type="entry name" value="INDOLEPYRUVATE OXIDOREDUCTASE SUBUNIT IORB"/>
    <property type="match status" value="1"/>
</dbReference>
<feature type="domain" description="Pyruvate/ketoisovalerate oxidoreductase catalytic" evidence="6">
    <location>
        <begin position="32"/>
        <end position="208"/>
    </location>
</feature>
<protein>
    <recommendedName>
        <fullName evidence="5">Indolepyruvate ferredoxin oxidoreductase subunit beta</fullName>
        <ecNumber evidence="5">1.2.7.8</ecNumber>
    </recommendedName>
</protein>
<comment type="subunit">
    <text evidence="2">Heterodimer of the IorA and IorB subunits.</text>
</comment>
<dbReference type="InterPro" id="IPR017719">
    <property type="entry name" value="Indolepyruvate_Fd_OxRdtase_bsu"/>
</dbReference>
<dbReference type="AlphaFoldDB" id="A0AA96V7L5"/>
<evidence type="ECO:0000256" key="3">
    <source>
        <dbReference type="ARBA" id="ARBA00023002"/>
    </source>
</evidence>